<dbReference type="EMBL" id="JABWDY010039254">
    <property type="protein sequence ID" value="KAF5179073.1"/>
    <property type="molecule type" value="Genomic_DNA"/>
</dbReference>
<gene>
    <name evidence="1" type="ORF">FRX31_031341</name>
</gene>
<reference evidence="1 2" key="1">
    <citation type="submission" date="2020-06" db="EMBL/GenBank/DDBJ databases">
        <title>Transcriptomic and genomic resources for Thalictrum thalictroides and T. hernandezii: Facilitating candidate gene discovery in an emerging model plant lineage.</title>
        <authorList>
            <person name="Arias T."/>
            <person name="Riano-Pachon D.M."/>
            <person name="Di Stilio V.S."/>
        </authorList>
    </citation>
    <scope>NUCLEOTIDE SEQUENCE [LARGE SCALE GENOMIC DNA]</scope>
    <source>
        <strain evidence="2">cv. WT478/WT964</strain>
        <tissue evidence="1">Leaves</tissue>
    </source>
</reference>
<proteinExistence type="predicted"/>
<organism evidence="1 2">
    <name type="scientific">Thalictrum thalictroides</name>
    <name type="common">Rue-anemone</name>
    <name type="synonym">Anemone thalictroides</name>
    <dbReference type="NCBI Taxonomy" id="46969"/>
    <lineage>
        <taxon>Eukaryota</taxon>
        <taxon>Viridiplantae</taxon>
        <taxon>Streptophyta</taxon>
        <taxon>Embryophyta</taxon>
        <taxon>Tracheophyta</taxon>
        <taxon>Spermatophyta</taxon>
        <taxon>Magnoliopsida</taxon>
        <taxon>Ranunculales</taxon>
        <taxon>Ranunculaceae</taxon>
        <taxon>Thalictroideae</taxon>
        <taxon>Thalictrum</taxon>
    </lineage>
</organism>
<accession>A0A7J6V2G3</accession>
<sequence length="66" mass="7395">MVSKLESIGSAIESSIMNNTMFAHYIKDHNTVETLPSSYTFLVIYGSSCKYGNNLRNIKDNMQTAD</sequence>
<dbReference type="AlphaFoldDB" id="A0A7J6V2G3"/>
<keyword evidence="2" id="KW-1185">Reference proteome</keyword>
<comment type="caution">
    <text evidence="1">The sequence shown here is derived from an EMBL/GenBank/DDBJ whole genome shotgun (WGS) entry which is preliminary data.</text>
</comment>
<evidence type="ECO:0000313" key="1">
    <source>
        <dbReference type="EMBL" id="KAF5179073.1"/>
    </source>
</evidence>
<name>A0A7J6V2G3_THATH</name>
<dbReference type="Proteomes" id="UP000554482">
    <property type="component" value="Unassembled WGS sequence"/>
</dbReference>
<evidence type="ECO:0000313" key="2">
    <source>
        <dbReference type="Proteomes" id="UP000554482"/>
    </source>
</evidence>
<protein>
    <submittedName>
        <fullName evidence="1">Uncharacterized protein</fullName>
    </submittedName>
</protein>